<evidence type="ECO:0000259" key="8">
    <source>
        <dbReference type="PROSITE" id="PS50893"/>
    </source>
</evidence>
<evidence type="ECO:0000313" key="10">
    <source>
        <dbReference type="Proteomes" id="UP000623681"/>
    </source>
</evidence>
<evidence type="ECO:0000256" key="1">
    <source>
        <dbReference type="ARBA" id="ARBA00004202"/>
    </source>
</evidence>
<dbReference type="GO" id="GO:0015833">
    <property type="term" value="P:peptide transport"/>
    <property type="evidence" value="ECO:0007669"/>
    <property type="project" value="InterPro"/>
</dbReference>
<dbReference type="PANTHER" id="PTHR43297:SF2">
    <property type="entry name" value="DIPEPTIDE TRANSPORT ATP-BINDING PROTEIN DPPD"/>
    <property type="match status" value="1"/>
</dbReference>
<evidence type="ECO:0000256" key="3">
    <source>
        <dbReference type="ARBA" id="ARBA00022448"/>
    </source>
</evidence>
<feature type="domain" description="ABC transporter" evidence="8">
    <location>
        <begin position="7"/>
        <end position="255"/>
    </location>
</feature>
<keyword evidence="4" id="KW-1003">Cell membrane</keyword>
<reference evidence="9" key="1">
    <citation type="submission" date="2021-01" db="EMBL/GenBank/DDBJ databases">
        <title>Genome public.</title>
        <authorList>
            <person name="Liu C."/>
            <person name="Sun Q."/>
        </authorList>
    </citation>
    <scope>NUCLEOTIDE SEQUENCE</scope>
    <source>
        <strain evidence="9">YIM B02565</strain>
    </source>
</reference>
<dbReference type="PROSITE" id="PS50893">
    <property type="entry name" value="ABC_TRANSPORTER_2"/>
    <property type="match status" value="1"/>
</dbReference>
<dbReference type="InterPro" id="IPR050388">
    <property type="entry name" value="ABC_Ni/Peptide_Import"/>
</dbReference>
<dbReference type="GO" id="GO:0005524">
    <property type="term" value="F:ATP binding"/>
    <property type="evidence" value="ECO:0007669"/>
    <property type="project" value="UniProtKB-KW"/>
</dbReference>
<dbReference type="PANTHER" id="PTHR43297">
    <property type="entry name" value="OLIGOPEPTIDE TRANSPORT ATP-BINDING PROTEIN APPD"/>
    <property type="match status" value="1"/>
</dbReference>
<dbReference type="Proteomes" id="UP000623681">
    <property type="component" value="Unassembled WGS sequence"/>
</dbReference>
<keyword evidence="6 9" id="KW-0067">ATP-binding</keyword>
<dbReference type="InterPro" id="IPR003439">
    <property type="entry name" value="ABC_transporter-like_ATP-bd"/>
</dbReference>
<gene>
    <name evidence="9" type="ORF">JK634_06190</name>
</gene>
<name>A0A937FDU0_9CLOT</name>
<evidence type="ECO:0000256" key="4">
    <source>
        <dbReference type="ARBA" id="ARBA00022475"/>
    </source>
</evidence>
<keyword evidence="5" id="KW-0547">Nucleotide-binding</keyword>
<evidence type="ECO:0000256" key="2">
    <source>
        <dbReference type="ARBA" id="ARBA00005417"/>
    </source>
</evidence>
<dbReference type="Gene3D" id="3.40.50.300">
    <property type="entry name" value="P-loop containing nucleotide triphosphate hydrolases"/>
    <property type="match status" value="1"/>
</dbReference>
<dbReference type="InterPro" id="IPR013563">
    <property type="entry name" value="Oligopep_ABC_C"/>
</dbReference>
<dbReference type="InterPro" id="IPR027417">
    <property type="entry name" value="P-loop_NTPase"/>
</dbReference>
<proteinExistence type="inferred from homology"/>
<dbReference type="RefSeq" id="WP_202766769.1">
    <property type="nucleotide sequence ID" value="NZ_JAESWA010000019.1"/>
</dbReference>
<evidence type="ECO:0000256" key="7">
    <source>
        <dbReference type="ARBA" id="ARBA00023136"/>
    </source>
</evidence>
<dbReference type="AlphaFoldDB" id="A0A937FDU0"/>
<dbReference type="SUPFAM" id="SSF52540">
    <property type="entry name" value="P-loop containing nucleoside triphosphate hydrolases"/>
    <property type="match status" value="1"/>
</dbReference>
<evidence type="ECO:0000256" key="5">
    <source>
        <dbReference type="ARBA" id="ARBA00022741"/>
    </source>
</evidence>
<dbReference type="FunFam" id="3.40.50.300:FF:000016">
    <property type="entry name" value="Oligopeptide ABC transporter ATP-binding component"/>
    <property type="match status" value="1"/>
</dbReference>
<protein>
    <submittedName>
        <fullName evidence="9">ABC transporter ATP-binding protein</fullName>
    </submittedName>
</protein>
<dbReference type="Pfam" id="PF00005">
    <property type="entry name" value="ABC_tran"/>
    <property type="match status" value="1"/>
</dbReference>
<organism evidence="9 10">
    <name type="scientific">Clostridium paridis</name>
    <dbReference type="NCBI Taxonomy" id="2803863"/>
    <lineage>
        <taxon>Bacteria</taxon>
        <taxon>Bacillati</taxon>
        <taxon>Bacillota</taxon>
        <taxon>Clostridia</taxon>
        <taxon>Eubacteriales</taxon>
        <taxon>Clostridiaceae</taxon>
        <taxon>Clostridium</taxon>
    </lineage>
</organism>
<comment type="caution">
    <text evidence="9">The sequence shown here is derived from an EMBL/GenBank/DDBJ whole genome shotgun (WGS) entry which is preliminary data.</text>
</comment>
<keyword evidence="7" id="KW-0472">Membrane</keyword>
<keyword evidence="10" id="KW-1185">Reference proteome</keyword>
<keyword evidence="3" id="KW-0813">Transport</keyword>
<evidence type="ECO:0000313" key="9">
    <source>
        <dbReference type="EMBL" id="MBL4931388.1"/>
    </source>
</evidence>
<dbReference type="NCBIfam" id="TIGR01727">
    <property type="entry name" value="oligo_HPY"/>
    <property type="match status" value="1"/>
</dbReference>
<comment type="subcellular location">
    <subcellularLocation>
        <location evidence="1">Cell membrane</location>
        <topology evidence="1">Peripheral membrane protein</topology>
    </subcellularLocation>
</comment>
<dbReference type="InterPro" id="IPR003593">
    <property type="entry name" value="AAA+_ATPase"/>
</dbReference>
<accession>A0A937FDU0</accession>
<dbReference type="GO" id="GO:0016887">
    <property type="term" value="F:ATP hydrolysis activity"/>
    <property type="evidence" value="ECO:0007669"/>
    <property type="project" value="InterPro"/>
</dbReference>
<evidence type="ECO:0000256" key="6">
    <source>
        <dbReference type="ARBA" id="ARBA00022840"/>
    </source>
</evidence>
<dbReference type="GO" id="GO:0005886">
    <property type="term" value="C:plasma membrane"/>
    <property type="evidence" value="ECO:0007669"/>
    <property type="project" value="UniProtKB-SubCell"/>
</dbReference>
<dbReference type="SMART" id="SM00382">
    <property type="entry name" value="AAA"/>
    <property type="match status" value="1"/>
</dbReference>
<dbReference type="CDD" id="cd03257">
    <property type="entry name" value="ABC_NikE_OppD_transporters"/>
    <property type="match status" value="1"/>
</dbReference>
<dbReference type="Pfam" id="PF08352">
    <property type="entry name" value="oligo_HPY"/>
    <property type="match status" value="1"/>
</dbReference>
<dbReference type="EMBL" id="JAESWA010000019">
    <property type="protein sequence ID" value="MBL4931388.1"/>
    <property type="molecule type" value="Genomic_DNA"/>
</dbReference>
<sequence>MNNNTILNISGLMLSFKANNGFVQVIRGVDIQLNKGEILGILGESGSGKTVTASSVLRLTQDSDLKIDSGSIIFDNAELTKLREKDMREIRGKRISYIFQDASAALTPYKKVGKQLREVLKVHGESNDKNRIIAAMRKVGIDNAEIVYNMFPWQLSGGLCQRVLITMSTLCSPEIIIADEPTAAIDASLQKKVLDLLKDINIKDESSIIIITHDFDVVRYICSRVVVMYGGLVMEEGSTKDILNKPLHPYTKELIRCVESLDNNDKELYSLIGKAPSPDEFKDQCPFYDRCKYKSSRCLEGIPKVRNIDGRRVRCILEDTGDFF</sequence>
<comment type="similarity">
    <text evidence="2">Belongs to the ABC transporter superfamily.</text>
</comment>